<evidence type="ECO:0000256" key="7">
    <source>
        <dbReference type="ARBA" id="ARBA00023212"/>
    </source>
</evidence>
<dbReference type="Pfam" id="PF02493">
    <property type="entry name" value="MORN"/>
    <property type="match status" value="9"/>
</dbReference>
<evidence type="ECO:0000256" key="3">
    <source>
        <dbReference type="ARBA" id="ARBA00022490"/>
    </source>
</evidence>
<evidence type="ECO:0000256" key="8">
    <source>
        <dbReference type="ARBA" id="ARBA00023273"/>
    </source>
</evidence>
<evidence type="ECO:0000256" key="5">
    <source>
        <dbReference type="ARBA" id="ARBA00022846"/>
    </source>
</evidence>
<dbReference type="STRING" id="8167.A0A484C933"/>
<sequence>MKTDKQEHEQMCGNPELPHTANESEKIKLVSFFDSLKVSSADVEQNHTDLEEEQPGNDDIYELPTLFSLIVQRYEGETWKGQFHGEGVACFEGGQTYKGMFSKGLMDGCGVFTLACGLKYEGEFVCNMPMGLGTYTWPDGSSYKGEVYNGIRHGTGTYKCAKNGVSYTGQWDQGKRQGKGEVYYDHDKTSWYKGDWVKNNREGWGVRRYPSGNMYSGEWKNNLRHGEGTMRWLKLGQQYVGMWQNGVQHGGGTHTWIPRPADGSLYSQSNQYTGDFVHGQRHGQGTFYYAGGAIYENGWRKNKKHGKVEFEVLKQDSELRSIYGFYKRLGHAHSSNNIFQLSRLQLWRLLKDCNIHHYDITLTQIDHMIREDATTAEIHSPFTPMLLHRLISCLVVVAYHIYHKDMMSQNNLLAACFSKLMTDNILPNAKNVKGFLFRQPDCAVVAVNYLKKSYEVYQANCKVNAAPREDQTMTCRHLLWMFRDLHLLDNNLTTARLLQVITAESRDHRNLSSCLDLEITFLEFFEVLLGSAEVKCQPVSEDVEVKCQTVSEDVEVKCQPVSEDLEVKCQPVSEDLEVKGQPVSEDLEVKCQPVSEDLEVKCQPVSEDLEVKGLPVSEDLEVKGQLVSEGLEVKGQPVSEGLEEGQSPSSPDTEARRDLPEVEASENIFQTPNSPSQSVAASVNSPITPEISSSKSMETSDKAGLSTAQEVESEQDKTKINEKPQAAVKSSHGGGDEENDEEEDRQEEYEAGGTSKDTVKEHTGEGKSVLTRGMEAKDWDMELWNQTIHQFFNHFFFPAFEHNRLVSKNSKEEKLHQEAQRRIALAKAQQRTSQ</sequence>
<reference evidence="10 11" key="1">
    <citation type="submission" date="2019-01" db="EMBL/GenBank/DDBJ databases">
        <title>A chromosome-scale genome assembly of the yellow perch, Perca flavescens.</title>
        <authorList>
            <person name="Feron R."/>
            <person name="Morvezen R."/>
            <person name="Bestin A."/>
            <person name="Haffray P."/>
            <person name="Klopp C."/>
            <person name="Zahm M."/>
            <person name="Cabau C."/>
            <person name="Roques C."/>
            <person name="Donnadieu C."/>
            <person name="Bouchez O."/>
            <person name="Christie M."/>
            <person name="Larson W."/>
            <person name="Guiguen Y."/>
        </authorList>
    </citation>
    <scope>NUCLEOTIDE SEQUENCE [LARGE SCALE GENOMIC DNA]</scope>
    <source>
        <strain evidence="10">YP-PL-M2</strain>
        <tissue evidence="10">Blood</tissue>
    </source>
</reference>
<dbReference type="GO" id="GO:0005930">
    <property type="term" value="C:axoneme"/>
    <property type="evidence" value="ECO:0007669"/>
    <property type="project" value="UniProtKB-SubCell"/>
</dbReference>
<comment type="caution">
    <text evidence="10">The sequence shown here is derived from an EMBL/GenBank/DDBJ whole genome shotgun (WGS) entry which is preliminary data.</text>
</comment>
<keyword evidence="6" id="KW-0969">Cilium</keyword>
<keyword evidence="8" id="KW-0966">Cell projection</keyword>
<feature type="compositionally biased region" description="Basic and acidic residues" evidence="9">
    <location>
        <begin position="1"/>
        <end position="10"/>
    </location>
</feature>
<dbReference type="SUPFAM" id="SSF82185">
    <property type="entry name" value="Histone H3 K4-specific methyltransferase SET7/9 N-terminal domain"/>
    <property type="match status" value="2"/>
</dbReference>
<dbReference type="Proteomes" id="UP000295070">
    <property type="component" value="Chromosome 21"/>
</dbReference>
<evidence type="ECO:0008006" key="12">
    <source>
        <dbReference type="Google" id="ProtNLM"/>
    </source>
</evidence>
<keyword evidence="7" id="KW-0206">Cytoskeleton</keyword>
<protein>
    <recommendedName>
        <fullName evidence="12">Radial spoke head 10 homolog B2</fullName>
    </recommendedName>
</protein>
<evidence type="ECO:0000256" key="4">
    <source>
        <dbReference type="ARBA" id="ARBA00022737"/>
    </source>
</evidence>
<dbReference type="InterPro" id="IPR003409">
    <property type="entry name" value="MORN"/>
</dbReference>
<dbReference type="Gene3D" id="2.20.110.10">
    <property type="entry name" value="Histone H3 K4-specific methyltransferase SET7/9 N-terminal domain"/>
    <property type="match status" value="5"/>
</dbReference>
<proteinExistence type="predicted"/>
<dbReference type="AlphaFoldDB" id="A0A484C933"/>
<keyword evidence="11" id="KW-1185">Reference proteome</keyword>
<evidence type="ECO:0000313" key="11">
    <source>
        <dbReference type="Proteomes" id="UP000295070"/>
    </source>
</evidence>
<feature type="region of interest" description="Disordered" evidence="9">
    <location>
        <begin position="1"/>
        <end position="23"/>
    </location>
</feature>
<evidence type="ECO:0000256" key="6">
    <source>
        <dbReference type="ARBA" id="ARBA00023069"/>
    </source>
</evidence>
<feature type="compositionally biased region" description="Acidic residues" evidence="9">
    <location>
        <begin position="736"/>
        <end position="750"/>
    </location>
</feature>
<name>A0A484C933_PERFV</name>
<keyword evidence="4" id="KW-0677">Repeat</keyword>
<dbReference type="PANTHER" id="PTHR46613">
    <property type="entry name" value="RADIAL SPOKE HEAD 10 HOMOLOG B-RELATED"/>
    <property type="match status" value="1"/>
</dbReference>
<gene>
    <name evidence="10" type="ORF">EPR50_G00215960</name>
</gene>
<evidence type="ECO:0000256" key="1">
    <source>
        <dbReference type="ARBA" id="ARBA00004230"/>
    </source>
</evidence>
<organism evidence="10 11">
    <name type="scientific">Perca flavescens</name>
    <name type="common">American yellow perch</name>
    <name type="synonym">Morone flavescens</name>
    <dbReference type="NCBI Taxonomy" id="8167"/>
    <lineage>
        <taxon>Eukaryota</taxon>
        <taxon>Metazoa</taxon>
        <taxon>Chordata</taxon>
        <taxon>Craniata</taxon>
        <taxon>Vertebrata</taxon>
        <taxon>Euteleostomi</taxon>
        <taxon>Actinopterygii</taxon>
        <taxon>Neopterygii</taxon>
        <taxon>Teleostei</taxon>
        <taxon>Neoteleostei</taxon>
        <taxon>Acanthomorphata</taxon>
        <taxon>Eupercaria</taxon>
        <taxon>Perciformes</taxon>
        <taxon>Percoidei</taxon>
        <taxon>Percidae</taxon>
        <taxon>Percinae</taxon>
        <taxon>Perca</taxon>
    </lineage>
</organism>
<evidence type="ECO:0000256" key="9">
    <source>
        <dbReference type="SAM" id="MobiDB-lite"/>
    </source>
</evidence>
<dbReference type="EMBL" id="SCKG01000021">
    <property type="protein sequence ID" value="TDG98157.1"/>
    <property type="molecule type" value="Genomic_DNA"/>
</dbReference>
<evidence type="ECO:0000313" key="10">
    <source>
        <dbReference type="EMBL" id="TDG98157.1"/>
    </source>
</evidence>
<dbReference type="PANTHER" id="PTHR46613:SF1">
    <property type="entry name" value="RADIAL SPOKE HEAD 10 HOMOLOG B-RELATED"/>
    <property type="match status" value="1"/>
</dbReference>
<keyword evidence="3" id="KW-0963">Cytoplasm</keyword>
<keyword evidence="5" id="KW-0282">Flagellum</keyword>
<feature type="region of interest" description="Disordered" evidence="9">
    <location>
        <begin position="633"/>
        <end position="769"/>
    </location>
</feature>
<dbReference type="GO" id="GO:0031514">
    <property type="term" value="C:motile cilium"/>
    <property type="evidence" value="ECO:0007669"/>
    <property type="project" value="UniProtKB-SubCell"/>
</dbReference>
<evidence type="ECO:0000256" key="2">
    <source>
        <dbReference type="ARBA" id="ARBA00004430"/>
    </source>
</evidence>
<comment type="subcellular location">
    <subcellularLocation>
        <location evidence="1">Cell projection</location>
        <location evidence="1">Cilium</location>
        <location evidence="1">Flagellum</location>
    </subcellularLocation>
    <subcellularLocation>
        <location evidence="2">Cytoplasm</location>
        <location evidence="2">Cytoskeleton</location>
        <location evidence="2">Cilium axoneme</location>
    </subcellularLocation>
</comment>
<accession>A0A484C933</accession>
<feature type="compositionally biased region" description="Polar residues" evidence="9">
    <location>
        <begin position="667"/>
        <end position="697"/>
    </location>
</feature>
<dbReference type="SMART" id="SM00698">
    <property type="entry name" value="MORN"/>
    <property type="match status" value="9"/>
</dbReference>